<protein>
    <recommendedName>
        <fullName evidence="4">ISKra4 family transposase</fullName>
    </recommendedName>
</protein>
<sequence length="412" mass="46356">MDTQALPTMSKEEYPALAEQKYNDLQGLKKEPTFYDYEKSFEQIWLDLGRQVLEKNLNDVPEDRRKNRIADAKSMTTRFGKIEIANSEPFSHHPNGFGISPFLQEKLVFWGHSEVYKEAAELAHSLLCIPVCSSQVYRLTNHYRAAIEPDLAQIPAPAEPESAPTVVPTVVYVEIDGANLLTDEGYKDTKLARIFPDTALQASVVEDRGGRITESEFIAHLGNVTEFSAKVMPVVDRYNTLEENVVGISDGAIWIRHLMEKACPKATLILDLYHCLGHVSEAGVAAFGSGKRAIDWLNTQRNLLLESFLNSISANIKGLPIAGSLRDSVCSYLKSNRDRMDYRCYRERGLLIGSGAIESAHRTVMQRRLKRSGQRWSIRGAQRVLNLRVCSMSGRWRLVGEHIEPIKSTMDT</sequence>
<reference evidence="2 3" key="2">
    <citation type="journal article" date="2012" name="Stand. Genomic Sci.">
        <title>Complete genome sequence of the aquatic bacterium Runella slithyformis type strain (LSU 4(T)).</title>
        <authorList>
            <person name="Copeland A."/>
            <person name="Zhang X."/>
            <person name="Misra M."/>
            <person name="Lapidus A."/>
            <person name="Nolan M."/>
            <person name="Lucas S."/>
            <person name="Deshpande S."/>
            <person name="Cheng J.F."/>
            <person name="Tapia R."/>
            <person name="Goodwin L.A."/>
            <person name="Pitluck S."/>
            <person name="Liolios K."/>
            <person name="Pagani I."/>
            <person name="Ivanova N."/>
            <person name="Mikhailova N."/>
            <person name="Pati A."/>
            <person name="Chen A."/>
            <person name="Palaniappan K."/>
            <person name="Land M."/>
            <person name="Hauser L."/>
            <person name="Pan C."/>
            <person name="Jeffries C.D."/>
            <person name="Detter J.C."/>
            <person name="Brambilla E.M."/>
            <person name="Rohde M."/>
            <person name="Djao O.D."/>
            <person name="Goker M."/>
            <person name="Sikorski J."/>
            <person name="Tindall B.J."/>
            <person name="Woyke T."/>
            <person name="Bristow J."/>
            <person name="Eisen J.A."/>
            <person name="Markowitz V."/>
            <person name="Hugenholtz P."/>
            <person name="Kyrpides N.C."/>
            <person name="Klenk H.P."/>
            <person name="Mavromatis K."/>
        </authorList>
    </citation>
    <scope>NUCLEOTIDE SEQUENCE [LARGE SCALE GENOMIC DNA]</scope>
    <source>
        <strain evidence="3">ATCC 29530 / DSM 19594 / LMG 11500 / NCIMB 11436 / LSU 4</strain>
    </source>
</reference>
<dbReference type="EMBL" id="CP002859">
    <property type="protein sequence ID" value="AEI50683.1"/>
    <property type="molecule type" value="Genomic_DNA"/>
</dbReference>
<reference evidence="3" key="1">
    <citation type="submission" date="2011-06" db="EMBL/GenBank/DDBJ databases">
        <title>The complete genome of chromosome of Runella slithyformis DSM 19594.</title>
        <authorList>
            <consortium name="US DOE Joint Genome Institute (JGI-PGF)"/>
            <person name="Lucas S."/>
            <person name="Han J."/>
            <person name="Lapidus A."/>
            <person name="Bruce D."/>
            <person name="Goodwin L."/>
            <person name="Pitluck S."/>
            <person name="Peters L."/>
            <person name="Kyrpides N."/>
            <person name="Mavromatis K."/>
            <person name="Ivanova N."/>
            <person name="Ovchinnikova G."/>
            <person name="Zhang X."/>
            <person name="Misra M."/>
            <person name="Detter J.C."/>
            <person name="Tapia R."/>
            <person name="Han C."/>
            <person name="Land M."/>
            <person name="Hauser L."/>
            <person name="Markowitz V."/>
            <person name="Cheng J.-F."/>
            <person name="Hugenholtz P."/>
            <person name="Woyke T."/>
            <person name="Wu D."/>
            <person name="Tindall B."/>
            <person name="Faehrich R."/>
            <person name="Brambilla E."/>
            <person name="Klenk H.-P."/>
            <person name="Eisen J.A."/>
        </authorList>
    </citation>
    <scope>NUCLEOTIDE SEQUENCE [LARGE SCALE GENOMIC DNA]</scope>
    <source>
        <strain evidence="3">ATCC 29530 / DSM 19594 / LMG 11500 / NCIMB 11436 / LSU 4</strain>
    </source>
</reference>
<accession>A0A7U4E7U2</accession>
<proteinExistence type="inferred from homology"/>
<evidence type="ECO:0008006" key="4">
    <source>
        <dbReference type="Google" id="ProtNLM"/>
    </source>
</evidence>
<dbReference type="RefSeq" id="WP_013929977.1">
    <property type="nucleotide sequence ID" value="NC_015703.1"/>
</dbReference>
<organism evidence="2 3">
    <name type="scientific">Runella slithyformis (strain ATCC 29530 / DSM 19594 / LMG 11500 / NCIMB 11436 / LSU 4)</name>
    <dbReference type="NCBI Taxonomy" id="761193"/>
    <lineage>
        <taxon>Bacteria</taxon>
        <taxon>Pseudomonadati</taxon>
        <taxon>Bacteroidota</taxon>
        <taxon>Cytophagia</taxon>
        <taxon>Cytophagales</taxon>
        <taxon>Spirosomataceae</taxon>
        <taxon>Runella</taxon>
    </lineage>
</organism>
<evidence type="ECO:0000313" key="3">
    <source>
        <dbReference type="Proteomes" id="UP000000493"/>
    </source>
</evidence>
<dbReference type="Pfam" id="PF06782">
    <property type="entry name" value="UPF0236"/>
    <property type="match status" value="1"/>
</dbReference>
<dbReference type="Proteomes" id="UP000000493">
    <property type="component" value="Chromosome"/>
</dbReference>
<dbReference type="InterPro" id="IPR009620">
    <property type="entry name" value="UPF0236"/>
</dbReference>
<keyword evidence="3" id="KW-1185">Reference proteome</keyword>
<evidence type="ECO:0000256" key="1">
    <source>
        <dbReference type="ARBA" id="ARBA00006539"/>
    </source>
</evidence>
<dbReference type="KEGG" id="rsi:Runsl_4352"/>
<evidence type="ECO:0000313" key="2">
    <source>
        <dbReference type="EMBL" id="AEI50683.1"/>
    </source>
</evidence>
<name>A0A7U4E7U2_RUNSL</name>
<dbReference type="AlphaFoldDB" id="A0A7U4E7U2"/>
<gene>
    <name evidence="2" type="ordered locus">Runsl_4352</name>
</gene>
<comment type="similarity">
    <text evidence="1">Belongs to the UPF0236 family.</text>
</comment>